<evidence type="ECO:0000313" key="1">
    <source>
        <dbReference type="EMBL" id="MFC6062036.1"/>
    </source>
</evidence>
<dbReference type="Proteomes" id="UP001596139">
    <property type="component" value="Unassembled WGS sequence"/>
</dbReference>
<accession>A0ABW1MFA3</accession>
<comment type="caution">
    <text evidence="1">The sequence shown here is derived from an EMBL/GenBank/DDBJ whole genome shotgun (WGS) entry which is preliminary data.</text>
</comment>
<gene>
    <name evidence="1" type="ORF">ACFP4F_05715</name>
</gene>
<sequence length="148" mass="16115">MTTTLLKSEHGRTTLDTDVRATKLSDGWPTRLYEEVGGDEIRSANGAIVMLNTVGIPQIDDDNYAAMRTVMDEYGEKYADISPSDIAWLDPEPGSRPQLAMVITNERAVNSHALLGRLQSAFTEAGGTVVPENVSGLLKNRKEPPASR</sequence>
<dbReference type="RefSeq" id="WP_157848862.1">
    <property type="nucleotide sequence ID" value="NZ_JBHSPX010000002.1"/>
</dbReference>
<keyword evidence="2" id="KW-1185">Reference proteome</keyword>
<proteinExistence type="predicted"/>
<evidence type="ECO:0000313" key="2">
    <source>
        <dbReference type="Proteomes" id="UP001596139"/>
    </source>
</evidence>
<organism evidence="1 2">
    <name type="scientific">Streptomyces ochraceiscleroticus</name>
    <dbReference type="NCBI Taxonomy" id="47761"/>
    <lineage>
        <taxon>Bacteria</taxon>
        <taxon>Bacillati</taxon>
        <taxon>Actinomycetota</taxon>
        <taxon>Actinomycetes</taxon>
        <taxon>Kitasatosporales</taxon>
        <taxon>Streptomycetaceae</taxon>
        <taxon>Streptomyces</taxon>
    </lineage>
</organism>
<dbReference type="EMBL" id="JBHSPX010000002">
    <property type="protein sequence ID" value="MFC6062036.1"/>
    <property type="molecule type" value="Genomic_DNA"/>
</dbReference>
<protein>
    <submittedName>
        <fullName evidence="1">Uncharacterized protein</fullName>
    </submittedName>
</protein>
<name>A0ABW1MFA3_9ACTN</name>
<reference evidence="2" key="1">
    <citation type="journal article" date="2019" name="Int. J. Syst. Evol. Microbiol.">
        <title>The Global Catalogue of Microorganisms (GCM) 10K type strain sequencing project: providing services to taxonomists for standard genome sequencing and annotation.</title>
        <authorList>
            <consortium name="The Broad Institute Genomics Platform"/>
            <consortium name="The Broad Institute Genome Sequencing Center for Infectious Disease"/>
            <person name="Wu L."/>
            <person name="Ma J."/>
        </authorList>
    </citation>
    <scope>NUCLEOTIDE SEQUENCE [LARGE SCALE GENOMIC DNA]</scope>
    <source>
        <strain evidence="2">CGMCC 1.15180</strain>
    </source>
</reference>